<proteinExistence type="predicted"/>
<dbReference type="Pfam" id="PF00535">
    <property type="entry name" value="Glycos_transf_2"/>
    <property type="match status" value="1"/>
</dbReference>
<evidence type="ECO:0000313" key="2">
    <source>
        <dbReference type="EMBL" id="HIQ67703.1"/>
    </source>
</evidence>
<reference evidence="2" key="1">
    <citation type="submission" date="2020-10" db="EMBL/GenBank/DDBJ databases">
        <authorList>
            <person name="Gilroy R."/>
        </authorList>
    </citation>
    <scope>NUCLEOTIDE SEQUENCE</scope>
    <source>
        <strain evidence="2">13361</strain>
    </source>
</reference>
<dbReference type="Gene3D" id="3.90.550.10">
    <property type="entry name" value="Spore Coat Polysaccharide Biosynthesis Protein SpsA, Chain A"/>
    <property type="match status" value="1"/>
</dbReference>
<comment type="caution">
    <text evidence="2">The sequence shown here is derived from an EMBL/GenBank/DDBJ whole genome shotgun (WGS) entry which is preliminary data.</text>
</comment>
<dbReference type="EMBL" id="DVFK01000061">
    <property type="protein sequence ID" value="HIQ67703.1"/>
    <property type="molecule type" value="Genomic_DNA"/>
</dbReference>
<accession>A0A9D0Z2C7</accession>
<dbReference type="CDD" id="cd00761">
    <property type="entry name" value="Glyco_tranf_GTA_type"/>
    <property type="match status" value="1"/>
</dbReference>
<dbReference type="AlphaFoldDB" id="A0A9D0Z2C7"/>
<evidence type="ECO:0000313" key="3">
    <source>
        <dbReference type="Proteomes" id="UP000886796"/>
    </source>
</evidence>
<protein>
    <submittedName>
        <fullName evidence="2">Glycosyltransferase family 2 protein</fullName>
    </submittedName>
</protein>
<dbReference type="PANTHER" id="PTHR22916:SF3">
    <property type="entry name" value="UDP-GLCNAC:BETAGAL BETA-1,3-N-ACETYLGLUCOSAMINYLTRANSFERASE-LIKE PROTEIN 1"/>
    <property type="match status" value="1"/>
</dbReference>
<dbReference type="GO" id="GO:0016758">
    <property type="term" value="F:hexosyltransferase activity"/>
    <property type="evidence" value="ECO:0007669"/>
    <property type="project" value="UniProtKB-ARBA"/>
</dbReference>
<organism evidence="2 3">
    <name type="scientific">Candidatus Faecousia excrementigallinarum</name>
    <dbReference type="NCBI Taxonomy" id="2840806"/>
    <lineage>
        <taxon>Bacteria</taxon>
        <taxon>Bacillati</taxon>
        <taxon>Bacillota</taxon>
        <taxon>Clostridia</taxon>
        <taxon>Eubacteriales</taxon>
        <taxon>Oscillospiraceae</taxon>
        <taxon>Faecousia</taxon>
    </lineage>
</organism>
<dbReference type="InterPro" id="IPR001173">
    <property type="entry name" value="Glyco_trans_2-like"/>
</dbReference>
<sequence length="341" mass="38358">MKRLSFVIPAYNSEKYLEKCLSSMLEPSVLEDLEIIVVNDGSTDATEKIALDFCGRYPGTVRLITQKNLGHGGALNTGCAAAQGKYLKVVDADDWVERKNLPALIKALETCDSDVVLTHYRTVNITTGEDKAWRCYPEAFGKTMTLADVMNRWGDFDRALTFHGIAYRRDFYQKMGISLSEHIFYEDHEFATFPCCHAETVTPLDMFVYVYRIGDVNQSVSDANQLRRISHVEAVLNRLLTEGEKLPQGAGRDYAAAKAQGLLMSYLTTALLVCPDKAQGRRLAEKAVQKFSRCFPEAFRQMAGKYRAMVLCGRLHITSARFQALLDNPLVRKIRGKHSFS</sequence>
<name>A0A9D0Z2C7_9FIRM</name>
<evidence type="ECO:0000259" key="1">
    <source>
        <dbReference type="Pfam" id="PF00535"/>
    </source>
</evidence>
<dbReference type="SUPFAM" id="SSF53448">
    <property type="entry name" value="Nucleotide-diphospho-sugar transferases"/>
    <property type="match status" value="1"/>
</dbReference>
<feature type="domain" description="Glycosyltransferase 2-like" evidence="1">
    <location>
        <begin position="5"/>
        <end position="173"/>
    </location>
</feature>
<gene>
    <name evidence="2" type="ORF">IAB74_04230</name>
</gene>
<dbReference type="InterPro" id="IPR029044">
    <property type="entry name" value="Nucleotide-diphossugar_trans"/>
</dbReference>
<reference evidence="2" key="2">
    <citation type="journal article" date="2021" name="PeerJ">
        <title>Extensive microbial diversity within the chicken gut microbiome revealed by metagenomics and culture.</title>
        <authorList>
            <person name="Gilroy R."/>
            <person name="Ravi A."/>
            <person name="Getino M."/>
            <person name="Pursley I."/>
            <person name="Horton D.L."/>
            <person name="Alikhan N.F."/>
            <person name="Baker D."/>
            <person name="Gharbi K."/>
            <person name="Hall N."/>
            <person name="Watson M."/>
            <person name="Adriaenssens E.M."/>
            <person name="Foster-Nyarko E."/>
            <person name="Jarju S."/>
            <person name="Secka A."/>
            <person name="Antonio M."/>
            <person name="Oren A."/>
            <person name="Chaudhuri R.R."/>
            <person name="La Ragione R."/>
            <person name="Hildebrand F."/>
            <person name="Pallen M.J."/>
        </authorList>
    </citation>
    <scope>NUCLEOTIDE SEQUENCE</scope>
    <source>
        <strain evidence="2">13361</strain>
    </source>
</reference>
<dbReference type="Proteomes" id="UP000886796">
    <property type="component" value="Unassembled WGS sequence"/>
</dbReference>
<dbReference type="PANTHER" id="PTHR22916">
    <property type="entry name" value="GLYCOSYLTRANSFERASE"/>
    <property type="match status" value="1"/>
</dbReference>